<proteinExistence type="predicted"/>
<protein>
    <submittedName>
        <fullName evidence="2">Uncharacterized protein</fullName>
    </submittedName>
</protein>
<dbReference type="EMBL" id="JAODUO010000311">
    <property type="protein sequence ID" value="KAK2183447.1"/>
    <property type="molecule type" value="Genomic_DNA"/>
</dbReference>
<evidence type="ECO:0000313" key="3">
    <source>
        <dbReference type="Proteomes" id="UP001209878"/>
    </source>
</evidence>
<dbReference type="AlphaFoldDB" id="A0AAD9L579"/>
<feature type="region of interest" description="Disordered" evidence="1">
    <location>
        <begin position="1"/>
        <end position="26"/>
    </location>
</feature>
<name>A0AAD9L579_RIDPI</name>
<accession>A0AAD9L579</accession>
<dbReference type="Proteomes" id="UP001209878">
    <property type="component" value="Unassembled WGS sequence"/>
</dbReference>
<organism evidence="2 3">
    <name type="scientific">Ridgeia piscesae</name>
    <name type="common">Tubeworm</name>
    <dbReference type="NCBI Taxonomy" id="27915"/>
    <lineage>
        <taxon>Eukaryota</taxon>
        <taxon>Metazoa</taxon>
        <taxon>Spiralia</taxon>
        <taxon>Lophotrochozoa</taxon>
        <taxon>Annelida</taxon>
        <taxon>Polychaeta</taxon>
        <taxon>Sedentaria</taxon>
        <taxon>Canalipalpata</taxon>
        <taxon>Sabellida</taxon>
        <taxon>Siboglinidae</taxon>
        <taxon>Ridgeia</taxon>
    </lineage>
</organism>
<evidence type="ECO:0000256" key="1">
    <source>
        <dbReference type="SAM" id="MobiDB-lite"/>
    </source>
</evidence>
<reference evidence="2" key="1">
    <citation type="journal article" date="2023" name="Mol. Biol. Evol.">
        <title>Third-Generation Sequencing Reveals the Adaptive Role of the Epigenome in Three Deep-Sea Polychaetes.</title>
        <authorList>
            <person name="Perez M."/>
            <person name="Aroh O."/>
            <person name="Sun Y."/>
            <person name="Lan Y."/>
            <person name="Juniper S.K."/>
            <person name="Young C.R."/>
            <person name="Angers B."/>
            <person name="Qian P.Y."/>
        </authorList>
    </citation>
    <scope>NUCLEOTIDE SEQUENCE</scope>
    <source>
        <strain evidence="2">R07B-5</strain>
    </source>
</reference>
<sequence>MITTRQIPLTTNSAPCSPKKSTSSPN</sequence>
<gene>
    <name evidence="2" type="ORF">NP493_312g06012</name>
</gene>
<evidence type="ECO:0000313" key="2">
    <source>
        <dbReference type="EMBL" id="KAK2183447.1"/>
    </source>
</evidence>
<comment type="caution">
    <text evidence="2">The sequence shown here is derived from an EMBL/GenBank/DDBJ whole genome shotgun (WGS) entry which is preliminary data.</text>
</comment>
<keyword evidence="3" id="KW-1185">Reference proteome</keyword>